<accession>A0A4R3K7W8</accession>
<comment type="similarity">
    <text evidence="1">Belongs to the peptidase A31 family.</text>
</comment>
<sequence>MGNITVLGVGNILMQDDGFGVRLVERLQKMNWPANVKLLDGGTLGMILLPYLEGTEKLLVLDAINAEGEAGDFFCFTGNEVNAYFSAKISVHDLGINDLLAALTITNEPIKETVVMGVKPAVVELGTEMTETVENKMDETLDKVLAQLKKWDTAPL</sequence>
<evidence type="ECO:0000256" key="3">
    <source>
        <dbReference type="ARBA" id="ARBA00022670"/>
    </source>
</evidence>
<reference evidence="7 8" key="1">
    <citation type="submission" date="2019-03" db="EMBL/GenBank/DDBJ databases">
        <title>Genomic Encyclopedia of Type Strains, Phase IV (KMG-IV): sequencing the most valuable type-strain genomes for metagenomic binning, comparative biology and taxonomic classification.</title>
        <authorList>
            <person name="Goeker M."/>
        </authorList>
    </citation>
    <scope>NUCLEOTIDE SEQUENCE [LARGE SCALE GENOMIC DNA]</scope>
    <source>
        <strain evidence="7 8">DSM 20467</strain>
    </source>
</reference>
<dbReference type="AlphaFoldDB" id="A0A4R3K7W8"/>
<evidence type="ECO:0000313" key="8">
    <source>
        <dbReference type="Proteomes" id="UP000295188"/>
    </source>
</evidence>
<evidence type="ECO:0000256" key="5">
    <source>
        <dbReference type="ARBA" id="ARBA00022750"/>
    </source>
</evidence>
<keyword evidence="2" id="KW-0533">Nickel</keyword>
<dbReference type="OrthoDB" id="9794619at2"/>
<keyword evidence="5" id="KW-0064">Aspartyl protease</keyword>
<dbReference type="SUPFAM" id="SSF53163">
    <property type="entry name" value="HybD-like"/>
    <property type="match status" value="1"/>
</dbReference>
<keyword evidence="8" id="KW-1185">Reference proteome</keyword>
<dbReference type="GO" id="GO:0016485">
    <property type="term" value="P:protein processing"/>
    <property type="evidence" value="ECO:0007669"/>
    <property type="project" value="TreeGrafter"/>
</dbReference>
<dbReference type="RefSeq" id="WP_132549311.1">
    <property type="nucleotide sequence ID" value="NZ_SMAA01000008.1"/>
</dbReference>
<dbReference type="Gene3D" id="3.40.50.1450">
    <property type="entry name" value="HybD-like"/>
    <property type="match status" value="1"/>
</dbReference>
<evidence type="ECO:0000256" key="6">
    <source>
        <dbReference type="ARBA" id="ARBA00022801"/>
    </source>
</evidence>
<evidence type="ECO:0000313" key="7">
    <source>
        <dbReference type="EMBL" id="TCS78967.1"/>
    </source>
</evidence>
<keyword evidence="4" id="KW-0479">Metal-binding</keyword>
<name>A0A4R3K7W8_9FIRM</name>
<evidence type="ECO:0000256" key="4">
    <source>
        <dbReference type="ARBA" id="ARBA00022723"/>
    </source>
</evidence>
<keyword evidence="3 7" id="KW-0645">Protease</keyword>
<gene>
    <name evidence="7" type="ORF">EDC37_10826</name>
</gene>
<protein>
    <submittedName>
        <fullName evidence="7">Hydrogenase maturation protease</fullName>
    </submittedName>
</protein>
<dbReference type="PANTHER" id="PTHR30302">
    <property type="entry name" value="HYDROGENASE 1 MATURATION PROTEASE"/>
    <property type="match status" value="1"/>
</dbReference>
<evidence type="ECO:0000256" key="2">
    <source>
        <dbReference type="ARBA" id="ARBA00022596"/>
    </source>
</evidence>
<dbReference type="CDD" id="cd06062">
    <property type="entry name" value="H2MP_MemB-H2up"/>
    <property type="match status" value="1"/>
</dbReference>
<dbReference type="NCBIfam" id="TIGR00072">
    <property type="entry name" value="hydrog_prot"/>
    <property type="match status" value="1"/>
</dbReference>
<dbReference type="GO" id="GO:0008047">
    <property type="term" value="F:enzyme activator activity"/>
    <property type="evidence" value="ECO:0007669"/>
    <property type="project" value="InterPro"/>
</dbReference>
<keyword evidence="6" id="KW-0378">Hydrolase</keyword>
<dbReference type="EMBL" id="SMAA01000008">
    <property type="protein sequence ID" value="TCS78967.1"/>
    <property type="molecule type" value="Genomic_DNA"/>
</dbReference>
<organism evidence="7 8">
    <name type="scientific">Pectinatus cerevisiiphilus</name>
    <dbReference type="NCBI Taxonomy" id="86956"/>
    <lineage>
        <taxon>Bacteria</taxon>
        <taxon>Bacillati</taxon>
        <taxon>Bacillota</taxon>
        <taxon>Negativicutes</taxon>
        <taxon>Selenomonadales</taxon>
        <taxon>Selenomonadaceae</taxon>
        <taxon>Pectinatus</taxon>
    </lineage>
</organism>
<evidence type="ECO:0000256" key="1">
    <source>
        <dbReference type="ARBA" id="ARBA00006814"/>
    </source>
</evidence>
<dbReference type="Proteomes" id="UP000295188">
    <property type="component" value="Unassembled WGS sequence"/>
</dbReference>
<dbReference type="PANTHER" id="PTHR30302:SF1">
    <property type="entry name" value="HYDROGENASE 2 MATURATION PROTEASE"/>
    <property type="match status" value="1"/>
</dbReference>
<dbReference type="Pfam" id="PF01750">
    <property type="entry name" value="HycI"/>
    <property type="match status" value="1"/>
</dbReference>
<dbReference type="GO" id="GO:0004190">
    <property type="term" value="F:aspartic-type endopeptidase activity"/>
    <property type="evidence" value="ECO:0007669"/>
    <property type="project" value="UniProtKB-KW"/>
</dbReference>
<dbReference type="GO" id="GO:0046872">
    <property type="term" value="F:metal ion binding"/>
    <property type="evidence" value="ECO:0007669"/>
    <property type="project" value="UniProtKB-KW"/>
</dbReference>
<comment type="caution">
    <text evidence="7">The sequence shown here is derived from an EMBL/GenBank/DDBJ whole genome shotgun (WGS) entry which is preliminary data.</text>
</comment>
<dbReference type="FunFam" id="3.40.50.1450:FF:000002">
    <property type="entry name" value="Hydrogenase 1 maturation protease"/>
    <property type="match status" value="1"/>
</dbReference>
<dbReference type="PRINTS" id="PR00446">
    <property type="entry name" value="HYDRGNUPTAKE"/>
</dbReference>
<dbReference type="InterPro" id="IPR000671">
    <property type="entry name" value="Peptidase_A31"/>
</dbReference>
<dbReference type="InterPro" id="IPR023430">
    <property type="entry name" value="Pept_HybD-like_dom_sf"/>
</dbReference>
<proteinExistence type="inferred from homology"/>